<accession>A0A9W5KT87</accession>
<evidence type="ECO:0000313" key="1">
    <source>
        <dbReference type="EMBL" id="EJR69212.1"/>
    </source>
</evidence>
<sequence length="59" mass="6841">MVLNTCRMESGGCEMNKEQLAKELMVKWFLESKRTDVKEVLQVITSSVYEEIETKKANN</sequence>
<reference evidence="1 2" key="1">
    <citation type="submission" date="2012-04" db="EMBL/GenBank/DDBJ databases">
        <title>The Genome Sequence of Bacillus cereus VD154.</title>
        <authorList>
            <consortium name="The Broad Institute Genome Sequencing Platform"/>
            <consortium name="The Broad Institute Genome Sequencing Center for Infectious Disease"/>
            <person name="Feldgarden M."/>
            <person name="Van der Auwera G.A."/>
            <person name="Mahillon J."/>
            <person name="Duprez V."/>
            <person name="Timmery S."/>
            <person name="Mattelet C."/>
            <person name="Dierick K."/>
            <person name="Sun M."/>
            <person name="Yu Z."/>
            <person name="Zhu L."/>
            <person name="Hu X."/>
            <person name="Shank E.B."/>
            <person name="Swiecicka I."/>
            <person name="Hansen B.M."/>
            <person name="Andrup L."/>
            <person name="Young S.K."/>
            <person name="Zeng Q."/>
            <person name="Gargeya S."/>
            <person name="Fitzgerald M."/>
            <person name="Haas B."/>
            <person name="Abouelleil A."/>
            <person name="Alvarado L."/>
            <person name="Arachchi H.M."/>
            <person name="Berlin A."/>
            <person name="Chapman S.B."/>
            <person name="Goldberg J."/>
            <person name="Griggs A."/>
            <person name="Gujja S."/>
            <person name="Hansen M."/>
            <person name="Howarth C."/>
            <person name="Imamovic A."/>
            <person name="Larimer J."/>
            <person name="McCowen C."/>
            <person name="Montmayeur A."/>
            <person name="Murphy C."/>
            <person name="Neiman D."/>
            <person name="Pearson M."/>
            <person name="Priest M."/>
            <person name="Roberts A."/>
            <person name="Saif S."/>
            <person name="Shea T."/>
            <person name="Sisk P."/>
            <person name="Sykes S."/>
            <person name="Wortman J."/>
            <person name="Nusbaum C."/>
            <person name="Birren B."/>
        </authorList>
    </citation>
    <scope>NUCLEOTIDE SEQUENCE [LARGE SCALE GENOMIC DNA]</scope>
    <source>
        <strain evidence="1 2">VD154</strain>
    </source>
</reference>
<comment type="caution">
    <text evidence="1">The sequence shown here is derived from an EMBL/GenBank/DDBJ whole genome shotgun (WGS) entry which is preliminary data.</text>
</comment>
<evidence type="ECO:0000313" key="2">
    <source>
        <dbReference type="Proteomes" id="UP000006967"/>
    </source>
</evidence>
<name>A0A9W5KT87_BACCE</name>
<dbReference type="EMBL" id="AHFG01000055">
    <property type="protein sequence ID" value="EJR69212.1"/>
    <property type="molecule type" value="Genomic_DNA"/>
</dbReference>
<proteinExistence type="predicted"/>
<protein>
    <submittedName>
        <fullName evidence="1">Uncharacterized protein</fullName>
    </submittedName>
</protein>
<gene>
    <name evidence="1" type="ORF">IK5_04707</name>
</gene>
<dbReference type="AlphaFoldDB" id="A0A9W5KT87"/>
<dbReference type="Proteomes" id="UP000006967">
    <property type="component" value="Unassembled WGS sequence"/>
</dbReference>
<organism evidence="1 2">
    <name type="scientific">Bacillus cereus VD154</name>
    <dbReference type="NCBI Taxonomy" id="1053238"/>
    <lineage>
        <taxon>Bacteria</taxon>
        <taxon>Bacillati</taxon>
        <taxon>Bacillota</taxon>
        <taxon>Bacilli</taxon>
        <taxon>Bacillales</taxon>
        <taxon>Bacillaceae</taxon>
        <taxon>Bacillus</taxon>
        <taxon>Bacillus cereus group</taxon>
    </lineage>
</organism>